<dbReference type="EMBL" id="CP024848">
    <property type="protein sequence ID" value="AXI09835.1"/>
    <property type="molecule type" value="Genomic_DNA"/>
</dbReference>
<dbReference type="InterPro" id="IPR034681">
    <property type="entry name" value="MenF"/>
</dbReference>
<evidence type="ECO:0000313" key="7">
    <source>
        <dbReference type="Proteomes" id="UP000253908"/>
    </source>
</evidence>
<keyword evidence="4" id="KW-0479">Metal-binding</keyword>
<dbReference type="UniPathway" id="UPA01057">
    <property type="reaction ID" value="UER00163"/>
</dbReference>
<accession>A0A345PIK5</accession>
<dbReference type="NCBIfam" id="TIGR00543">
    <property type="entry name" value="isochor_syn"/>
    <property type="match status" value="1"/>
</dbReference>
<gene>
    <name evidence="4" type="primary">menF</name>
    <name evidence="6" type="ORF">CUC15_13260</name>
</gene>
<dbReference type="Proteomes" id="UP000253908">
    <property type="component" value="Chromosome"/>
</dbReference>
<dbReference type="InterPro" id="IPR005801">
    <property type="entry name" value="ADC_synthase"/>
</dbReference>
<evidence type="ECO:0000256" key="3">
    <source>
        <dbReference type="ARBA" id="ARBA00023235"/>
    </source>
</evidence>
<dbReference type="Gene3D" id="3.60.120.10">
    <property type="entry name" value="Anthranilate synthase"/>
    <property type="match status" value="1"/>
</dbReference>
<dbReference type="KEGG" id="ocn:CUC15_13260"/>
<evidence type="ECO:0000256" key="1">
    <source>
        <dbReference type="ARBA" id="ARBA00000799"/>
    </source>
</evidence>
<feature type="binding site" evidence="4">
    <location>
        <position position="312"/>
    </location>
    <ligand>
        <name>Mg(2+)</name>
        <dbReference type="ChEBI" id="CHEBI:18420"/>
    </ligand>
</feature>
<comment type="cofactor">
    <cofactor evidence="4">
        <name>Mg(2+)</name>
        <dbReference type="ChEBI" id="CHEBI:18420"/>
    </cofactor>
</comment>
<dbReference type="InterPro" id="IPR015890">
    <property type="entry name" value="Chorismate_C"/>
</dbReference>
<dbReference type="GO" id="GO:0009697">
    <property type="term" value="P:salicylic acid biosynthetic process"/>
    <property type="evidence" value="ECO:0007669"/>
    <property type="project" value="TreeGrafter"/>
</dbReference>
<keyword evidence="3 4" id="KW-0413">Isomerase</keyword>
<comment type="pathway">
    <text evidence="4">Quinol/quinone metabolism; menaquinone biosynthesis.</text>
</comment>
<proteinExistence type="inferred from homology"/>
<dbReference type="InterPro" id="IPR004561">
    <property type="entry name" value="IsoChor_synthase"/>
</dbReference>
<dbReference type="UniPathway" id="UPA00079"/>
<reference evidence="7" key="1">
    <citation type="submission" date="2017-11" db="EMBL/GenBank/DDBJ databases">
        <authorList>
            <person name="Zhu W."/>
        </authorList>
    </citation>
    <scope>NUCLEOTIDE SEQUENCE [LARGE SCALE GENOMIC DNA]</scope>
    <source>
        <strain evidence="7">160</strain>
    </source>
</reference>
<dbReference type="Pfam" id="PF00425">
    <property type="entry name" value="Chorismate_bind"/>
    <property type="match status" value="1"/>
</dbReference>
<name>A0A345PIK5_9BACI</name>
<dbReference type="GO" id="GO:0009234">
    <property type="term" value="P:menaquinone biosynthetic process"/>
    <property type="evidence" value="ECO:0007669"/>
    <property type="project" value="UniProtKB-UniRule"/>
</dbReference>
<evidence type="ECO:0000256" key="4">
    <source>
        <dbReference type="HAMAP-Rule" id="MF_01935"/>
    </source>
</evidence>
<comment type="similarity">
    <text evidence="2 4">Belongs to the isochorismate synthase family.</text>
</comment>
<dbReference type="OrthoDB" id="9803598at2"/>
<dbReference type="GO" id="GO:0008909">
    <property type="term" value="F:isochorismate synthase activity"/>
    <property type="evidence" value="ECO:0007669"/>
    <property type="project" value="UniProtKB-UniRule"/>
</dbReference>
<evidence type="ECO:0000259" key="5">
    <source>
        <dbReference type="Pfam" id="PF00425"/>
    </source>
</evidence>
<sequence>MIDIKEVQAEALFAKVIQGLHNNEDAQLVSITKKIQTIDALDFYRRARYMGRNRTFWTNSNRSLFLVGIGEAYEIIADQSRFKETKQQWDNLLKQATIHNPYQLPGTGVIALGGMSFDPKKETTELWKHFKPSQFTIPEFQLTNYQGESYYTINVFVKKNDHPSQLAATIRQIEQTLFQASQVEAESFSIEKKVEIDPEGWKESVRVATSEIRNKKAEKIVLAREVRLSFDKQPESSVIIDKLLDTQANSYIFAFEKNSHCFIGATPERLVKVEQDRLLSTCLAGTAPRGKTKAEDERISYGLLHDQKNRQEHDFVVQMIKLAIKDYCTDLVIPGEPIVYPLKNLQHLYTPVTAKLKAGHSIFDIIEQLHPTPAVGGTPRDESLAFIRENELLDRGWYGAPIGWLDSNQNGEFAVAIRSGLIHGDMASLFAGCGVVKDSNPEAEYEETNIKLMPMLSVLGG</sequence>
<evidence type="ECO:0000313" key="6">
    <source>
        <dbReference type="EMBL" id="AXI09835.1"/>
    </source>
</evidence>
<dbReference type="GO" id="GO:0000287">
    <property type="term" value="F:magnesium ion binding"/>
    <property type="evidence" value="ECO:0007669"/>
    <property type="project" value="UniProtKB-UniRule"/>
</dbReference>
<comment type="function">
    <text evidence="4">Catalyzes the conversion of chorismate to isochorismate.</text>
</comment>
<dbReference type="HAMAP" id="MF_01935">
    <property type="entry name" value="MenF"/>
    <property type="match status" value="1"/>
</dbReference>
<keyword evidence="7" id="KW-1185">Reference proteome</keyword>
<dbReference type="PANTHER" id="PTHR42839:SF1">
    <property type="entry name" value="ISOCHORISMATE SYNTHASE MENF"/>
    <property type="match status" value="1"/>
</dbReference>
<feature type="active site" description="Proton donor" evidence="4">
    <location>
        <position position="268"/>
    </location>
</feature>
<feature type="binding site" evidence="4">
    <location>
        <position position="447"/>
    </location>
    <ligand>
        <name>Mg(2+)</name>
        <dbReference type="ChEBI" id="CHEBI:18420"/>
    </ligand>
</feature>
<comment type="pathway">
    <text evidence="4">Quinol/quinone metabolism; 1,4-dihydroxy-2-naphthoate biosynthesis; 1,4-dihydroxy-2-naphthoate from chorismate: step 1/7.</text>
</comment>
<feature type="active site" description="Proton acceptor" evidence="4">
    <location>
        <position position="219"/>
    </location>
</feature>
<keyword evidence="4" id="KW-0460">Magnesium</keyword>
<organism evidence="6 7">
    <name type="scientific">Oceanobacillus zhaokaii</name>
    <dbReference type="NCBI Taxonomy" id="2052660"/>
    <lineage>
        <taxon>Bacteria</taxon>
        <taxon>Bacillati</taxon>
        <taxon>Bacillota</taxon>
        <taxon>Bacilli</taxon>
        <taxon>Bacillales</taxon>
        <taxon>Bacillaceae</taxon>
        <taxon>Oceanobacillus</taxon>
    </lineage>
</organism>
<comment type="catalytic activity">
    <reaction evidence="1 4">
        <text>chorismate = isochorismate</text>
        <dbReference type="Rhea" id="RHEA:18985"/>
        <dbReference type="ChEBI" id="CHEBI:29748"/>
        <dbReference type="ChEBI" id="CHEBI:29780"/>
        <dbReference type="EC" id="5.4.4.2"/>
    </reaction>
</comment>
<keyword evidence="4" id="KW-0474">Menaquinone biosynthesis</keyword>
<protein>
    <recommendedName>
        <fullName evidence="4">Isochorismate synthase MenF</fullName>
        <ecNumber evidence="4">5.4.4.2</ecNumber>
    </recommendedName>
    <alternativeName>
        <fullName evidence="4">Isochorismate mutase</fullName>
    </alternativeName>
</protein>
<dbReference type="RefSeq" id="WP_114917122.1">
    <property type="nucleotide sequence ID" value="NZ_CP024848.1"/>
</dbReference>
<evidence type="ECO:0000256" key="2">
    <source>
        <dbReference type="ARBA" id="ARBA00005297"/>
    </source>
</evidence>
<dbReference type="EC" id="5.4.4.2" evidence="4"/>
<dbReference type="AlphaFoldDB" id="A0A345PIK5"/>
<dbReference type="SUPFAM" id="SSF56322">
    <property type="entry name" value="ADC synthase"/>
    <property type="match status" value="1"/>
</dbReference>
<feature type="domain" description="Chorismate-utilising enzyme C-terminal" evidence="5">
    <location>
        <begin position="198"/>
        <end position="451"/>
    </location>
</feature>
<dbReference type="PANTHER" id="PTHR42839">
    <property type="entry name" value="ISOCHORISMATE SYNTHASE ENTC"/>
    <property type="match status" value="1"/>
</dbReference>